<evidence type="ECO:0000256" key="4">
    <source>
        <dbReference type="SAM" id="MobiDB-lite"/>
    </source>
</evidence>
<evidence type="ECO:0000313" key="7">
    <source>
        <dbReference type="Proteomes" id="UP000594464"/>
    </source>
</evidence>
<dbReference type="KEGG" id="nva:G3M78_03425"/>
<dbReference type="SMART" id="SM00028">
    <property type="entry name" value="TPR"/>
    <property type="match status" value="3"/>
</dbReference>
<gene>
    <name evidence="6" type="ORF">G3M78_03425</name>
</gene>
<evidence type="ECO:0000256" key="2">
    <source>
        <dbReference type="ARBA" id="ARBA00022803"/>
    </source>
</evidence>
<evidence type="ECO:0000313" key="6">
    <source>
        <dbReference type="EMBL" id="QPJ64498.1"/>
    </source>
</evidence>
<dbReference type="Gene3D" id="1.25.40.10">
    <property type="entry name" value="Tetratricopeptide repeat domain"/>
    <property type="match status" value="2"/>
</dbReference>
<proteinExistence type="predicted"/>
<dbReference type="PANTHER" id="PTHR45586">
    <property type="entry name" value="TPR REPEAT-CONTAINING PROTEIN PA4667"/>
    <property type="match status" value="1"/>
</dbReference>
<protein>
    <submittedName>
        <fullName evidence="6">Tetratricopeptide repeat protein</fullName>
    </submittedName>
</protein>
<dbReference type="PANTHER" id="PTHR45586:SF1">
    <property type="entry name" value="LIPOPOLYSACCHARIDE ASSEMBLY PROTEIN B"/>
    <property type="match status" value="1"/>
</dbReference>
<keyword evidence="1" id="KW-0677">Repeat</keyword>
<dbReference type="InterPro" id="IPR019734">
    <property type="entry name" value="TPR_rpt"/>
</dbReference>
<dbReference type="InterPro" id="IPR011990">
    <property type="entry name" value="TPR-like_helical_dom_sf"/>
</dbReference>
<feature type="transmembrane region" description="Helical" evidence="5">
    <location>
        <begin position="36"/>
        <end position="61"/>
    </location>
</feature>
<feature type="transmembrane region" description="Helical" evidence="5">
    <location>
        <begin position="6"/>
        <end position="24"/>
    </location>
</feature>
<reference evidence="7" key="1">
    <citation type="submission" date="2020-02" db="EMBL/GenBank/DDBJ databases">
        <title>Genomic and physiological characterization of two novel Nitrospinaceae genera.</title>
        <authorList>
            <person name="Mueller A.J."/>
            <person name="Jung M.-Y."/>
            <person name="Strachan C.R."/>
            <person name="Herbold C.W."/>
            <person name="Kirkegaard R.H."/>
            <person name="Daims H."/>
        </authorList>
    </citation>
    <scope>NUCLEOTIDE SEQUENCE [LARGE SCALE GENOMIC DNA]</scope>
</reference>
<feature type="region of interest" description="Disordered" evidence="4">
    <location>
        <begin position="446"/>
        <end position="478"/>
    </location>
</feature>
<dbReference type="PROSITE" id="PS50005">
    <property type="entry name" value="TPR"/>
    <property type="match status" value="2"/>
</dbReference>
<keyword evidence="5" id="KW-0472">Membrane</keyword>
<keyword evidence="2 3" id="KW-0802">TPR repeat</keyword>
<organism evidence="6 7">
    <name type="scientific">Candidatus Nitrohelix vancouverensis</name>
    <dbReference type="NCBI Taxonomy" id="2705534"/>
    <lineage>
        <taxon>Bacteria</taxon>
        <taxon>Pseudomonadati</taxon>
        <taxon>Nitrospinota/Tectimicrobiota group</taxon>
        <taxon>Nitrospinota</taxon>
        <taxon>Nitrospinia</taxon>
        <taxon>Nitrospinales</taxon>
        <taxon>Nitrospinaceae</taxon>
        <taxon>Candidatus Nitrohelix</taxon>
    </lineage>
</organism>
<feature type="repeat" description="TPR" evidence="3">
    <location>
        <begin position="122"/>
        <end position="155"/>
    </location>
</feature>
<dbReference type="InterPro" id="IPR051012">
    <property type="entry name" value="CellSynth/LPSAsmb/PSIAsmb"/>
</dbReference>
<dbReference type="SUPFAM" id="SSF48452">
    <property type="entry name" value="TPR-like"/>
    <property type="match status" value="2"/>
</dbReference>
<name>A0A7T0C0Y4_9BACT</name>
<keyword evidence="5" id="KW-1133">Transmembrane helix</keyword>
<sequence>MSLKIIVIVSLLVILSVYVAFLNPQSIEISLTQSQVFHIPTAIFFFISVLVGVVASVITYFTASVKDVFSDLCEAMDRKRKERERLRWEILLEKGANALLAGNNDKALKFYGKIIRDNHMHVPALIQMGSVYRKQRNLDRAIQLHQSAHEYAPKNLQALFELADDYGAADMSAQQLQTLEKIRNQDGKIILAHTKKRDAYIKVENWRGAVDAQNRVVNLTDKREDKEKEKKYLARLLFNKACEHIEKGQSDTAISEFKNALKADPDCLPAHVKLGDLYANTGRESLAMKTWKHGFERTGSAACLMRWQQTMLEHKQDKEVIKTYETALKNSQPGEKENLAALLASRYLESGEPAKAIECLRNYGTEDSVKHALLLSNALTEQEETEAAQTTLDVLIQRLRRETIDYICGDCGSVTERWRAYCEECGSWNSLTCRFQLAEVATQIADNAPIATPEAPETPEENTDEAEAKKESETPVAG</sequence>
<dbReference type="Pfam" id="PF13432">
    <property type="entry name" value="TPR_16"/>
    <property type="match status" value="1"/>
</dbReference>
<evidence type="ECO:0000256" key="5">
    <source>
        <dbReference type="SAM" id="Phobius"/>
    </source>
</evidence>
<dbReference type="Proteomes" id="UP000594464">
    <property type="component" value="Chromosome"/>
</dbReference>
<accession>A0A7T0C0Y4</accession>
<keyword evidence="5" id="KW-0812">Transmembrane</keyword>
<evidence type="ECO:0000256" key="3">
    <source>
        <dbReference type="PROSITE-ProRule" id="PRU00339"/>
    </source>
</evidence>
<evidence type="ECO:0000256" key="1">
    <source>
        <dbReference type="ARBA" id="ARBA00022737"/>
    </source>
</evidence>
<dbReference type="EMBL" id="CP048620">
    <property type="protein sequence ID" value="QPJ64498.1"/>
    <property type="molecule type" value="Genomic_DNA"/>
</dbReference>
<feature type="repeat" description="TPR" evidence="3">
    <location>
        <begin position="234"/>
        <end position="267"/>
    </location>
</feature>
<feature type="compositionally biased region" description="Basic and acidic residues" evidence="4">
    <location>
        <begin position="466"/>
        <end position="478"/>
    </location>
</feature>
<dbReference type="AlphaFoldDB" id="A0A7T0C0Y4"/>